<feature type="transmembrane region" description="Helical" evidence="2">
    <location>
        <begin position="82"/>
        <end position="109"/>
    </location>
</feature>
<feature type="region of interest" description="Disordered" evidence="1">
    <location>
        <begin position="46"/>
        <end position="76"/>
    </location>
</feature>
<evidence type="ECO:0000313" key="4">
    <source>
        <dbReference type="Proteomes" id="UP000054988"/>
    </source>
</evidence>
<evidence type="ECO:0000313" key="3">
    <source>
        <dbReference type="EMBL" id="KTB46653.1"/>
    </source>
</evidence>
<name>A0A0W0GDQ6_MONRR</name>
<proteinExistence type="predicted"/>
<dbReference type="EMBL" id="LATX01000285">
    <property type="protein sequence ID" value="KTB46653.1"/>
    <property type="molecule type" value="Genomic_DNA"/>
</dbReference>
<feature type="compositionally biased region" description="Basic and acidic residues" evidence="1">
    <location>
        <begin position="50"/>
        <end position="62"/>
    </location>
</feature>
<dbReference type="AlphaFoldDB" id="A0A0W0GDQ6"/>
<dbReference type="Proteomes" id="UP000054988">
    <property type="component" value="Unassembled WGS sequence"/>
</dbReference>
<protein>
    <submittedName>
        <fullName evidence="3">Uncharacterized protein</fullName>
    </submittedName>
</protein>
<keyword evidence="2" id="KW-0812">Transmembrane</keyword>
<evidence type="ECO:0000256" key="1">
    <source>
        <dbReference type="SAM" id="MobiDB-lite"/>
    </source>
</evidence>
<sequence length="118" mass="13025">MSNWGRNVVIGVPGELERSASLRETETSTEMDNLISLSEFATAETEDTIIEARRTNTDDRIENGNGNEDKGEEEVEEGNNGVIVGGILLLDFLIALLLFTRHILIGFLFGRGQEDDGR</sequence>
<accession>A0A0W0GDQ6</accession>
<evidence type="ECO:0000256" key="2">
    <source>
        <dbReference type="SAM" id="Phobius"/>
    </source>
</evidence>
<gene>
    <name evidence="3" type="ORF">WG66_753</name>
</gene>
<keyword evidence="2" id="KW-0472">Membrane</keyword>
<reference evidence="3 4" key="1">
    <citation type="submission" date="2015-12" db="EMBL/GenBank/DDBJ databases">
        <title>Draft genome sequence of Moniliophthora roreri, the causal agent of frosty pod rot of cacao.</title>
        <authorList>
            <person name="Aime M.C."/>
            <person name="Diaz-Valderrama J.R."/>
            <person name="Kijpornyongpan T."/>
            <person name="Phillips-Mora W."/>
        </authorList>
    </citation>
    <scope>NUCLEOTIDE SEQUENCE [LARGE SCALE GENOMIC DNA]</scope>
    <source>
        <strain evidence="3 4">MCA 2952</strain>
    </source>
</reference>
<keyword evidence="2" id="KW-1133">Transmembrane helix</keyword>
<organism evidence="3 4">
    <name type="scientific">Moniliophthora roreri</name>
    <name type="common">Frosty pod rot fungus</name>
    <name type="synonym">Monilia roreri</name>
    <dbReference type="NCBI Taxonomy" id="221103"/>
    <lineage>
        <taxon>Eukaryota</taxon>
        <taxon>Fungi</taxon>
        <taxon>Dikarya</taxon>
        <taxon>Basidiomycota</taxon>
        <taxon>Agaricomycotina</taxon>
        <taxon>Agaricomycetes</taxon>
        <taxon>Agaricomycetidae</taxon>
        <taxon>Agaricales</taxon>
        <taxon>Marasmiineae</taxon>
        <taxon>Marasmiaceae</taxon>
        <taxon>Moniliophthora</taxon>
    </lineage>
</organism>
<comment type="caution">
    <text evidence="3">The sequence shown here is derived from an EMBL/GenBank/DDBJ whole genome shotgun (WGS) entry which is preliminary data.</text>
</comment>